<dbReference type="EMBL" id="FCNY02000008">
    <property type="protein sequence ID" value="SAL46151.1"/>
    <property type="molecule type" value="Genomic_DNA"/>
</dbReference>
<keyword evidence="2" id="KW-1185">Reference proteome</keyword>
<accession>A0A158HQD2</accession>
<sequence length="99" mass="10829">MQADTPPPEFSAPSDIAETAYAYANYFEAGFSHEEILLRIAQAFDGKQECGDGIRIVMTPTYARALLELLRSTLARFEAVHEALGHTGADAPPPDDPEY</sequence>
<dbReference type="Proteomes" id="UP000054740">
    <property type="component" value="Unassembled WGS sequence"/>
</dbReference>
<dbReference type="AlphaFoldDB" id="A0A158HQD2"/>
<evidence type="ECO:0000313" key="1">
    <source>
        <dbReference type="EMBL" id="SAL46151.1"/>
    </source>
</evidence>
<name>A0A158HQD2_CABCO</name>
<evidence type="ECO:0000313" key="2">
    <source>
        <dbReference type="Proteomes" id="UP000054740"/>
    </source>
</evidence>
<dbReference type="InterPro" id="IPR021857">
    <property type="entry name" value="DUF3467"/>
</dbReference>
<protein>
    <recommendedName>
        <fullName evidence="3">DUF3467 domain-containing protein</fullName>
    </recommendedName>
</protein>
<dbReference type="Pfam" id="PF11950">
    <property type="entry name" value="DUF3467"/>
    <property type="match status" value="1"/>
</dbReference>
<reference evidence="2" key="1">
    <citation type="submission" date="2016-01" db="EMBL/GenBank/DDBJ databases">
        <authorList>
            <person name="Peeters C."/>
        </authorList>
    </citation>
    <scope>NUCLEOTIDE SEQUENCE [LARGE SCALE GENOMIC DNA]</scope>
</reference>
<gene>
    <name evidence="1" type="ORF">AWB70_03627</name>
</gene>
<dbReference type="RefSeq" id="WP_053570394.1">
    <property type="nucleotide sequence ID" value="NZ_AP014578.1"/>
</dbReference>
<organism evidence="1 2">
    <name type="scientific">Caballeronia cordobensis</name>
    <name type="common">Burkholderia cordobensis</name>
    <dbReference type="NCBI Taxonomy" id="1353886"/>
    <lineage>
        <taxon>Bacteria</taxon>
        <taxon>Pseudomonadati</taxon>
        <taxon>Pseudomonadota</taxon>
        <taxon>Betaproteobacteria</taxon>
        <taxon>Burkholderiales</taxon>
        <taxon>Burkholderiaceae</taxon>
        <taxon>Caballeronia</taxon>
    </lineage>
</organism>
<evidence type="ECO:0008006" key="3">
    <source>
        <dbReference type="Google" id="ProtNLM"/>
    </source>
</evidence>
<proteinExistence type="predicted"/>